<dbReference type="InterPro" id="IPR013196">
    <property type="entry name" value="HTH_11"/>
</dbReference>
<gene>
    <name evidence="5" type="primary">birA</name>
    <name evidence="7" type="ORF">PML95_02050</name>
</gene>
<dbReference type="InterPro" id="IPR003142">
    <property type="entry name" value="BPL_C"/>
</dbReference>
<dbReference type="GO" id="GO:0003677">
    <property type="term" value="F:DNA binding"/>
    <property type="evidence" value="ECO:0007669"/>
    <property type="project" value="UniProtKB-UniRule"/>
</dbReference>
<dbReference type="PANTHER" id="PTHR12835">
    <property type="entry name" value="BIOTIN PROTEIN LIGASE"/>
    <property type="match status" value="1"/>
</dbReference>
<proteinExistence type="inferred from homology"/>
<reference evidence="7" key="1">
    <citation type="submission" date="2023-01" db="EMBL/GenBank/DDBJ databases">
        <title>Oxazolidinone resistance genes in florfenicol resistant enterococci from beef cattle and veal calves at slaughter.</title>
        <authorList>
            <person name="Biggel M."/>
        </authorList>
    </citation>
    <scope>NUCLEOTIDE SEQUENCE</scope>
    <source>
        <strain evidence="7">K204-1</strain>
    </source>
</reference>
<evidence type="ECO:0000313" key="8">
    <source>
        <dbReference type="Proteomes" id="UP001179600"/>
    </source>
</evidence>
<dbReference type="InterPro" id="IPR045864">
    <property type="entry name" value="aa-tRNA-synth_II/BPL/LPL"/>
</dbReference>
<feature type="binding site" evidence="5">
    <location>
        <position position="186"/>
    </location>
    <ligand>
        <name>biotin</name>
        <dbReference type="ChEBI" id="CHEBI:57586"/>
    </ligand>
</feature>
<dbReference type="InterPro" id="IPR036388">
    <property type="entry name" value="WH-like_DNA-bd_sf"/>
</dbReference>
<dbReference type="InterPro" id="IPR008988">
    <property type="entry name" value="Transcriptional_repressor_C"/>
</dbReference>
<evidence type="ECO:0000313" key="7">
    <source>
        <dbReference type="EMBL" id="WCG23053.1"/>
    </source>
</evidence>
<keyword evidence="5" id="KW-0678">Repressor</keyword>
<dbReference type="Gene3D" id="2.30.30.100">
    <property type="match status" value="1"/>
</dbReference>
<dbReference type="RefSeq" id="WP_272163488.1">
    <property type="nucleotide sequence ID" value="NZ_CP116507.1"/>
</dbReference>
<dbReference type="InterPro" id="IPR030855">
    <property type="entry name" value="Bifunct_BirA"/>
</dbReference>
<dbReference type="GO" id="GO:0004077">
    <property type="term" value="F:biotin--[biotin carboxyl-carrier protein] ligase activity"/>
    <property type="evidence" value="ECO:0007669"/>
    <property type="project" value="UniProtKB-UniRule"/>
</dbReference>
<dbReference type="GO" id="GO:0005524">
    <property type="term" value="F:ATP binding"/>
    <property type="evidence" value="ECO:0007669"/>
    <property type="project" value="UniProtKB-UniRule"/>
</dbReference>
<comment type="catalytic activity">
    <reaction evidence="5">
        <text>biotin + L-lysyl-[protein] + ATP = N(6)-biotinyl-L-lysyl-[protein] + AMP + diphosphate + H(+)</text>
        <dbReference type="Rhea" id="RHEA:11756"/>
        <dbReference type="Rhea" id="RHEA-COMP:9752"/>
        <dbReference type="Rhea" id="RHEA-COMP:10505"/>
        <dbReference type="ChEBI" id="CHEBI:15378"/>
        <dbReference type="ChEBI" id="CHEBI:29969"/>
        <dbReference type="ChEBI" id="CHEBI:30616"/>
        <dbReference type="ChEBI" id="CHEBI:33019"/>
        <dbReference type="ChEBI" id="CHEBI:57586"/>
        <dbReference type="ChEBI" id="CHEBI:83144"/>
        <dbReference type="ChEBI" id="CHEBI:456215"/>
        <dbReference type="EC" id="6.3.4.15"/>
    </reaction>
</comment>
<feature type="DNA-binding region" description="H-T-H motif" evidence="5">
    <location>
        <begin position="21"/>
        <end position="40"/>
    </location>
</feature>
<evidence type="ECO:0000259" key="6">
    <source>
        <dbReference type="PROSITE" id="PS51733"/>
    </source>
</evidence>
<dbReference type="Proteomes" id="UP001179600">
    <property type="component" value="Chromosome"/>
</dbReference>
<protein>
    <recommendedName>
        <fullName evidence="5">Bifunctional ligase/repressor BirA</fullName>
    </recommendedName>
    <alternativeName>
        <fullName evidence="5">Biotin--[acetyl-CoA-carboxylase] ligase</fullName>
        <ecNumber evidence="5">6.3.4.15</ecNumber>
    </alternativeName>
    <alternativeName>
        <fullName evidence="5">Biotin--protein ligase</fullName>
    </alternativeName>
    <alternativeName>
        <fullName evidence="5">Biotin-[acetyl-CoA carboxylase] synthetase</fullName>
    </alternativeName>
</protein>
<dbReference type="GO" id="GO:0005737">
    <property type="term" value="C:cytoplasm"/>
    <property type="evidence" value="ECO:0007669"/>
    <property type="project" value="TreeGrafter"/>
</dbReference>
<dbReference type="Gene3D" id="1.10.10.10">
    <property type="entry name" value="Winged helix-like DNA-binding domain superfamily/Winged helix DNA-binding domain"/>
    <property type="match status" value="1"/>
</dbReference>
<dbReference type="PROSITE" id="PS51733">
    <property type="entry name" value="BPL_LPL_CATALYTIC"/>
    <property type="match status" value="1"/>
</dbReference>
<dbReference type="InterPro" id="IPR004408">
    <property type="entry name" value="Biotin_CoA_COase_ligase"/>
</dbReference>
<keyword evidence="4 5" id="KW-0092">Biotin</keyword>
<evidence type="ECO:0000256" key="3">
    <source>
        <dbReference type="ARBA" id="ARBA00022840"/>
    </source>
</evidence>
<dbReference type="InterPro" id="IPR004143">
    <property type="entry name" value="BPL_LPL_catalytic"/>
</dbReference>
<dbReference type="SUPFAM" id="SSF46785">
    <property type="entry name" value="Winged helix' DNA-binding domain"/>
    <property type="match status" value="1"/>
</dbReference>
<feature type="binding site" evidence="5">
    <location>
        <position position="115"/>
    </location>
    <ligand>
        <name>biotin</name>
        <dbReference type="ChEBI" id="CHEBI:57586"/>
    </ligand>
</feature>
<dbReference type="Pfam" id="PF03099">
    <property type="entry name" value="BPL_LplA_LipB"/>
    <property type="match status" value="1"/>
</dbReference>
<organism evidence="7 8">
    <name type="scientific">Vagococcus lutrae</name>
    <dbReference type="NCBI Taxonomy" id="81947"/>
    <lineage>
        <taxon>Bacteria</taxon>
        <taxon>Bacillati</taxon>
        <taxon>Bacillota</taxon>
        <taxon>Bacilli</taxon>
        <taxon>Lactobacillales</taxon>
        <taxon>Enterococcaceae</taxon>
        <taxon>Vagococcus</taxon>
    </lineage>
</organism>
<dbReference type="PANTHER" id="PTHR12835:SF5">
    <property type="entry name" value="BIOTIN--PROTEIN LIGASE"/>
    <property type="match status" value="1"/>
</dbReference>
<evidence type="ECO:0000256" key="1">
    <source>
        <dbReference type="ARBA" id="ARBA00022598"/>
    </source>
</evidence>
<dbReference type="HAMAP" id="MF_00978">
    <property type="entry name" value="Bifunct_BirA"/>
    <property type="match status" value="1"/>
</dbReference>
<dbReference type="GO" id="GO:0009249">
    <property type="term" value="P:protein lipoylation"/>
    <property type="evidence" value="ECO:0007669"/>
    <property type="project" value="UniProtKB-ARBA"/>
</dbReference>
<dbReference type="Pfam" id="PF08279">
    <property type="entry name" value="HTH_11"/>
    <property type="match status" value="1"/>
</dbReference>
<keyword evidence="3 5" id="KW-0067">ATP-binding</keyword>
<comment type="function">
    <text evidence="5">Acts both as a biotin--[acetyl-CoA-carboxylase] ligase and a repressor.</text>
</comment>
<dbReference type="SUPFAM" id="SSF50037">
    <property type="entry name" value="C-terminal domain of transcriptional repressors"/>
    <property type="match status" value="1"/>
</dbReference>
<feature type="binding site" evidence="5">
    <location>
        <begin position="119"/>
        <end position="121"/>
    </location>
    <ligand>
        <name>biotin</name>
        <dbReference type="ChEBI" id="CHEBI:57586"/>
    </ligand>
</feature>
<comment type="similarity">
    <text evidence="5">Belongs to the biotin--protein ligase family.</text>
</comment>
<dbReference type="EMBL" id="CP116507">
    <property type="protein sequence ID" value="WCG23053.1"/>
    <property type="molecule type" value="Genomic_DNA"/>
</dbReference>
<feature type="domain" description="BPL/LPL catalytic" evidence="6">
    <location>
        <begin position="78"/>
        <end position="262"/>
    </location>
</feature>
<dbReference type="CDD" id="cd16442">
    <property type="entry name" value="BPL"/>
    <property type="match status" value="1"/>
</dbReference>
<dbReference type="GO" id="GO:0006355">
    <property type="term" value="P:regulation of DNA-templated transcription"/>
    <property type="evidence" value="ECO:0007669"/>
    <property type="project" value="UniProtKB-UniRule"/>
</dbReference>
<dbReference type="Gene3D" id="3.30.930.10">
    <property type="entry name" value="Bira Bifunctional Protein, Domain 2"/>
    <property type="match status" value="1"/>
</dbReference>
<keyword evidence="5" id="KW-0238">DNA-binding</keyword>
<sequence>MTTKDNVLALLLSQNEQPLSGEEMAERLSVSRTAIWKAIQQLKQEGHDIQAKSNVGYTYFSRERLNAEGIRKLLPPSLQTIEILVENEVDSTNSVLKRRAIDGIERDTLLLAENQTAGRGRFQRSYFSTPEDGLYMSLYIHQPQPVSELVHYTLITAVAMAQAIEAVANKTVGIKWVNDLYIEGKKVTGVLSEATTNFETGMVDGIIIGIGTNVSVPTSHFPLELQSKAGSVFPQGAPKDFHRHQLVAHFLTAFYDLKDHPERYLSDYRARSFIIGQIVSFDYQQQRLQGKATGISDSGELLVELPNQDVIALSSGEVSLHYQ</sequence>
<keyword evidence="5" id="KW-0804">Transcription</keyword>
<feature type="binding site" evidence="5">
    <location>
        <begin position="91"/>
        <end position="93"/>
    </location>
    <ligand>
        <name>biotin</name>
        <dbReference type="ChEBI" id="CHEBI:57586"/>
    </ligand>
</feature>
<evidence type="ECO:0000256" key="2">
    <source>
        <dbReference type="ARBA" id="ARBA00022741"/>
    </source>
</evidence>
<dbReference type="GO" id="GO:0016740">
    <property type="term" value="F:transferase activity"/>
    <property type="evidence" value="ECO:0007669"/>
    <property type="project" value="UniProtKB-ARBA"/>
</dbReference>
<evidence type="ECO:0000256" key="4">
    <source>
        <dbReference type="ARBA" id="ARBA00023267"/>
    </source>
</evidence>
<keyword evidence="5" id="KW-0805">Transcription regulation</keyword>
<dbReference type="NCBIfam" id="TIGR00121">
    <property type="entry name" value="birA_ligase"/>
    <property type="match status" value="1"/>
</dbReference>
<dbReference type="AlphaFoldDB" id="A0AAE9XFE9"/>
<keyword evidence="1 5" id="KW-0436">Ligase</keyword>
<name>A0AAE9XFE9_9ENTE</name>
<dbReference type="EC" id="6.3.4.15" evidence="5"/>
<keyword evidence="2 5" id="KW-0547">Nucleotide-binding</keyword>
<accession>A0AAE9XFE9</accession>
<dbReference type="SUPFAM" id="SSF55681">
    <property type="entry name" value="Class II aaRS and biotin synthetases"/>
    <property type="match status" value="1"/>
</dbReference>
<dbReference type="Pfam" id="PF02237">
    <property type="entry name" value="BPL_C"/>
    <property type="match status" value="1"/>
</dbReference>
<evidence type="ECO:0000256" key="5">
    <source>
        <dbReference type="HAMAP-Rule" id="MF_00978"/>
    </source>
</evidence>
<dbReference type="InterPro" id="IPR036390">
    <property type="entry name" value="WH_DNA-bd_sf"/>
</dbReference>